<proteinExistence type="inferred from homology"/>
<dbReference type="GeneID" id="49634577"/>
<dbReference type="Pfam" id="PF01722">
    <property type="entry name" value="BolA"/>
    <property type="match status" value="1"/>
</dbReference>
<dbReference type="InterPro" id="IPR002634">
    <property type="entry name" value="BolA"/>
</dbReference>
<dbReference type="InterPro" id="IPR050961">
    <property type="entry name" value="BolA/IbaG_stress_morph_reg"/>
</dbReference>
<dbReference type="InterPro" id="IPR036065">
    <property type="entry name" value="BolA-like_sf"/>
</dbReference>
<evidence type="ECO:0000313" key="3">
    <source>
        <dbReference type="EMBL" id="SSY94307.1"/>
    </source>
</evidence>
<dbReference type="Gene3D" id="3.30.300.90">
    <property type="entry name" value="BolA-like"/>
    <property type="match status" value="1"/>
</dbReference>
<organism evidence="3 4">
    <name type="scientific">Aggregatibacter aphrophilus</name>
    <name type="common">Haemophilus aphrophilus</name>
    <dbReference type="NCBI Taxonomy" id="732"/>
    <lineage>
        <taxon>Bacteria</taxon>
        <taxon>Pseudomonadati</taxon>
        <taxon>Pseudomonadota</taxon>
        <taxon>Gammaproteobacteria</taxon>
        <taxon>Pasteurellales</taxon>
        <taxon>Pasteurellaceae</taxon>
        <taxon>Aggregatibacter</taxon>
    </lineage>
</organism>
<dbReference type="PANTHER" id="PTHR46229:SF2">
    <property type="entry name" value="BOLA-LIKE PROTEIN 1"/>
    <property type="match status" value="1"/>
</dbReference>
<dbReference type="AlphaFoldDB" id="A0A336N3G2"/>
<dbReference type="SUPFAM" id="SSF82657">
    <property type="entry name" value="BolA-like"/>
    <property type="match status" value="1"/>
</dbReference>
<evidence type="ECO:0000256" key="1">
    <source>
        <dbReference type="ARBA" id="ARBA00005578"/>
    </source>
</evidence>
<evidence type="ECO:0000256" key="2">
    <source>
        <dbReference type="RuleBase" id="RU003860"/>
    </source>
</evidence>
<dbReference type="GO" id="GO:0006351">
    <property type="term" value="P:DNA-templated transcription"/>
    <property type="evidence" value="ECO:0007669"/>
    <property type="project" value="TreeGrafter"/>
</dbReference>
<accession>A0A336N3G2</accession>
<dbReference type="RefSeq" id="WP_005702838.1">
    <property type="nucleotide sequence ID" value="NZ_MAQF01000028.1"/>
</dbReference>
<sequence>MSKQQELETRLSLEFRPHFMAIENESHMHSSGRGDSSHFKVVIVSDVFEGISKVARHRKIYQFLAQDLQNGIHALALHLYTKEEWLALGQSFPKSPNCLGVGQ</sequence>
<gene>
    <name evidence="3" type="primary">bolA</name>
    <name evidence="3" type="ORF">NCTC5908_00784</name>
</gene>
<protein>
    <submittedName>
        <fullName evidence="3">Transcriptional regulator BolA</fullName>
    </submittedName>
</protein>
<dbReference type="PIRSF" id="PIRSF003113">
    <property type="entry name" value="BolA"/>
    <property type="match status" value="1"/>
</dbReference>
<evidence type="ECO:0000313" key="4">
    <source>
        <dbReference type="Proteomes" id="UP000253728"/>
    </source>
</evidence>
<dbReference type="GO" id="GO:0005829">
    <property type="term" value="C:cytosol"/>
    <property type="evidence" value="ECO:0007669"/>
    <property type="project" value="TreeGrafter"/>
</dbReference>
<dbReference type="STRING" id="732.ADJ80_00805"/>
<name>A0A336N3G2_AGGAP</name>
<dbReference type="Proteomes" id="UP000253728">
    <property type="component" value="Unassembled WGS sequence"/>
</dbReference>
<comment type="similarity">
    <text evidence="1 2">Belongs to the BolA/IbaG family.</text>
</comment>
<dbReference type="PANTHER" id="PTHR46229">
    <property type="entry name" value="BOLA TRANSCRIPTION REGULATOR"/>
    <property type="match status" value="1"/>
</dbReference>
<reference evidence="3 4" key="1">
    <citation type="submission" date="2018-06" db="EMBL/GenBank/DDBJ databases">
        <authorList>
            <consortium name="Pathogen Informatics"/>
            <person name="Doyle S."/>
        </authorList>
    </citation>
    <scope>NUCLEOTIDE SEQUENCE [LARGE SCALE GENOMIC DNA]</scope>
    <source>
        <strain evidence="3 4">NCTC5908</strain>
    </source>
</reference>
<dbReference type="EMBL" id="UFSP01000001">
    <property type="protein sequence ID" value="SSY94307.1"/>
    <property type="molecule type" value="Genomic_DNA"/>
</dbReference>